<evidence type="ECO:0000313" key="7">
    <source>
        <dbReference type="Proteomes" id="UP000183508"/>
    </source>
</evidence>
<dbReference type="CDD" id="cd16914">
    <property type="entry name" value="EcfT"/>
    <property type="match status" value="1"/>
</dbReference>
<name>A0A1I7JPA2_9BACL</name>
<keyword evidence="7" id="KW-1185">Reference proteome</keyword>
<comment type="subcellular location">
    <subcellularLocation>
        <location evidence="1">Membrane</location>
        <topology evidence="1">Multi-pass membrane protein</topology>
    </subcellularLocation>
</comment>
<evidence type="ECO:0000256" key="2">
    <source>
        <dbReference type="ARBA" id="ARBA00022692"/>
    </source>
</evidence>
<sequence length="281" mass="30699">MRGARWRPRPHPAAMGMCALAWGVVVYRTASWEVLLAMLLAAMAVHRWIVRGPGTGPGMGAVWWALPFLVLYVAIGSLFGTVAGTVWWRGPHIPGLGTLVITPGSLEDAVRRGLRLWNLLLWMAWFGRVVRPDDITCWLGRRFSRAGLTVQMVVGFVPQVLRERDRVAELLRLRGGALPGGGLRERVRVLAVVYQTLLMNGLERAWTLAESMYTRGYGAPGRTAYRPPRWRRQDAILAGVSALAVLMAILPLAGGPARWTEVPAAALVLAAGAWTGGRQGA</sequence>
<dbReference type="Pfam" id="PF02361">
    <property type="entry name" value="CbiQ"/>
    <property type="match status" value="1"/>
</dbReference>
<feature type="transmembrane region" description="Helical" evidence="5">
    <location>
        <begin position="34"/>
        <end position="50"/>
    </location>
</feature>
<dbReference type="STRING" id="392015.SAMN05421543_11122"/>
<reference evidence="7" key="1">
    <citation type="submission" date="2016-10" db="EMBL/GenBank/DDBJ databases">
        <authorList>
            <person name="Varghese N."/>
        </authorList>
    </citation>
    <scope>NUCLEOTIDE SEQUENCE [LARGE SCALE GENOMIC DNA]</scope>
    <source>
        <strain evidence="7">DSM 17980</strain>
    </source>
</reference>
<dbReference type="EMBL" id="FPBV01000011">
    <property type="protein sequence ID" value="SFU86968.1"/>
    <property type="molecule type" value="Genomic_DNA"/>
</dbReference>
<feature type="transmembrane region" description="Helical" evidence="5">
    <location>
        <begin position="235"/>
        <end position="253"/>
    </location>
</feature>
<evidence type="ECO:0000256" key="1">
    <source>
        <dbReference type="ARBA" id="ARBA00004141"/>
    </source>
</evidence>
<keyword evidence="3 5" id="KW-1133">Transmembrane helix</keyword>
<accession>A0A1I7JPA2</accession>
<evidence type="ECO:0000256" key="3">
    <source>
        <dbReference type="ARBA" id="ARBA00022989"/>
    </source>
</evidence>
<proteinExistence type="predicted"/>
<feature type="transmembrane region" description="Helical" evidence="5">
    <location>
        <begin position="62"/>
        <end position="88"/>
    </location>
</feature>
<dbReference type="GO" id="GO:0005886">
    <property type="term" value="C:plasma membrane"/>
    <property type="evidence" value="ECO:0007669"/>
    <property type="project" value="UniProtKB-ARBA"/>
</dbReference>
<protein>
    <submittedName>
        <fullName evidence="6">Energy-coupling factor transporter transmembrane protein EcfT</fullName>
    </submittedName>
</protein>
<dbReference type="Proteomes" id="UP000183508">
    <property type="component" value="Unassembled WGS sequence"/>
</dbReference>
<keyword evidence="2 5" id="KW-0812">Transmembrane</keyword>
<dbReference type="OrthoDB" id="2039442at2"/>
<organism evidence="6 7">
    <name type="scientific">Alicyclobacillus macrosporangiidus</name>
    <dbReference type="NCBI Taxonomy" id="392015"/>
    <lineage>
        <taxon>Bacteria</taxon>
        <taxon>Bacillati</taxon>
        <taxon>Bacillota</taxon>
        <taxon>Bacilli</taxon>
        <taxon>Bacillales</taxon>
        <taxon>Alicyclobacillaceae</taxon>
        <taxon>Alicyclobacillus</taxon>
    </lineage>
</organism>
<dbReference type="eggNOG" id="COG0619">
    <property type="taxonomic scope" value="Bacteria"/>
</dbReference>
<evidence type="ECO:0000256" key="5">
    <source>
        <dbReference type="SAM" id="Phobius"/>
    </source>
</evidence>
<dbReference type="InterPro" id="IPR003339">
    <property type="entry name" value="ABC/ECF_trnsptr_transmembrane"/>
</dbReference>
<keyword evidence="4 5" id="KW-0472">Membrane</keyword>
<evidence type="ECO:0000256" key="4">
    <source>
        <dbReference type="ARBA" id="ARBA00023136"/>
    </source>
</evidence>
<dbReference type="RefSeq" id="WP_074952709.1">
    <property type="nucleotide sequence ID" value="NZ_FPBV01000011.1"/>
</dbReference>
<evidence type="ECO:0000313" key="6">
    <source>
        <dbReference type="EMBL" id="SFU86968.1"/>
    </source>
</evidence>
<dbReference type="AlphaFoldDB" id="A0A1I7JPA2"/>
<gene>
    <name evidence="6" type="ORF">SAMN05421543_11122</name>
</gene>